<sequence>MENHEGICKDCQNIVTLFKIPFLDNTSNKFYNIKSESKCRSSRYMQVLPYWVELSQIGRLSDNKIIELVHSNGFDKDGLSLEIVKEDIAYFAENTKGKNCNIDNICNVAQLKRWDVIYFGNSWDGNVSSWLVLSKDENRVELIALEYQDIKFLSEITDGKIQADFSMNNFRYEGMDKFKVIYAGLPKEKEINSINKYLNDKLFYDCWLQDNELKYRYINNDGDIMPEAYNIYFRKARLFPVLMMEISGDAFVEYRGSLKQVYKKDKL</sequence>
<protein>
    <submittedName>
        <fullName evidence="1">Uncharacterized protein</fullName>
    </submittedName>
</protein>
<dbReference type="KEGG" id="wcp:H9Q76_03610"/>
<evidence type="ECO:0000313" key="2">
    <source>
        <dbReference type="Proteomes" id="UP000515819"/>
    </source>
</evidence>
<reference evidence="1 2" key="1">
    <citation type="submission" date="2020-08" db="EMBL/GenBank/DDBJ databases">
        <authorList>
            <person name="Liu C."/>
            <person name="Sun Q."/>
        </authorList>
    </citation>
    <scope>NUCLEOTIDE SEQUENCE [LARGE SCALE GENOMIC DNA]</scope>
    <source>
        <strain evidence="1 2">NSJ-4</strain>
    </source>
</reference>
<proteinExistence type="predicted"/>
<dbReference type="EMBL" id="CP060632">
    <property type="protein sequence ID" value="QNM00380.1"/>
    <property type="molecule type" value="Genomic_DNA"/>
</dbReference>
<name>A0A7G9FP98_9FIRM</name>
<organism evidence="1 2">
    <name type="scientific">Wujia chipingensis</name>
    <dbReference type="NCBI Taxonomy" id="2763670"/>
    <lineage>
        <taxon>Bacteria</taxon>
        <taxon>Bacillati</taxon>
        <taxon>Bacillota</taxon>
        <taxon>Clostridia</taxon>
        <taxon>Lachnospirales</taxon>
        <taxon>Lachnospiraceae</taxon>
        <taxon>Wujia</taxon>
    </lineage>
</organism>
<evidence type="ECO:0000313" key="1">
    <source>
        <dbReference type="EMBL" id="QNM00380.1"/>
    </source>
</evidence>
<dbReference type="RefSeq" id="WP_249321656.1">
    <property type="nucleotide sequence ID" value="NZ_CP060632.1"/>
</dbReference>
<dbReference type="Proteomes" id="UP000515819">
    <property type="component" value="Chromosome"/>
</dbReference>
<dbReference type="AlphaFoldDB" id="A0A7G9FP98"/>
<gene>
    <name evidence="1" type="ORF">H9Q76_03610</name>
</gene>
<accession>A0A7G9FP98</accession>
<keyword evidence="2" id="KW-1185">Reference proteome</keyword>